<proteinExistence type="predicted"/>
<reference evidence="1" key="1">
    <citation type="submission" date="2023-10" db="EMBL/GenBank/DDBJ databases">
        <title>Genome assemblies of two species of porcelain crab, Petrolisthes cinctipes and Petrolisthes manimaculis (Anomura: Porcellanidae).</title>
        <authorList>
            <person name="Angst P."/>
        </authorList>
    </citation>
    <scope>NUCLEOTIDE SEQUENCE</scope>
    <source>
        <strain evidence="1">PB745_01</strain>
        <tissue evidence="1">Gill</tissue>
    </source>
</reference>
<evidence type="ECO:0000313" key="2">
    <source>
        <dbReference type="Proteomes" id="UP001286313"/>
    </source>
</evidence>
<organism evidence="1 2">
    <name type="scientific">Petrolisthes cinctipes</name>
    <name type="common">Flat porcelain crab</name>
    <dbReference type="NCBI Taxonomy" id="88211"/>
    <lineage>
        <taxon>Eukaryota</taxon>
        <taxon>Metazoa</taxon>
        <taxon>Ecdysozoa</taxon>
        <taxon>Arthropoda</taxon>
        <taxon>Crustacea</taxon>
        <taxon>Multicrustacea</taxon>
        <taxon>Malacostraca</taxon>
        <taxon>Eumalacostraca</taxon>
        <taxon>Eucarida</taxon>
        <taxon>Decapoda</taxon>
        <taxon>Pleocyemata</taxon>
        <taxon>Anomura</taxon>
        <taxon>Galatheoidea</taxon>
        <taxon>Porcellanidae</taxon>
        <taxon>Petrolisthes</taxon>
    </lineage>
</organism>
<protein>
    <submittedName>
        <fullName evidence="1">Uncharacterized protein</fullName>
    </submittedName>
</protein>
<accession>A0AAE1EPQ7</accession>
<keyword evidence="2" id="KW-1185">Reference proteome</keyword>
<dbReference type="AlphaFoldDB" id="A0AAE1EPQ7"/>
<evidence type="ECO:0000313" key="1">
    <source>
        <dbReference type="EMBL" id="KAK3857831.1"/>
    </source>
</evidence>
<comment type="caution">
    <text evidence="1">The sequence shown here is derived from an EMBL/GenBank/DDBJ whole genome shotgun (WGS) entry which is preliminary data.</text>
</comment>
<dbReference type="EMBL" id="JAWQEG010005494">
    <property type="protein sequence ID" value="KAK3857831.1"/>
    <property type="molecule type" value="Genomic_DNA"/>
</dbReference>
<name>A0AAE1EPQ7_PETCI</name>
<dbReference type="Proteomes" id="UP001286313">
    <property type="component" value="Unassembled WGS sequence"/>
</dbReference>
<gene>
    <name evidence="1" type="ORF">Pcinc_035939</name>
</gene>
<sequence length="226" mass="24921">MAQKYEAKQSVREKLVSTELGPCLPSHLGYVPTQPSASLSHHQPPRLSGEHWLRLTAAVLCPARGLLRLYFPPPPSLSPLIFPFIVHVYSPTSRPFSSPHLPSLHNSPSSFIAPPSTQSYRPHSPPPPPTSRQFYSPLPYLHFQSCSSFSTSASLFLLLILHCYLALPTPHLPPPPLPLQSFSFSLFTSCSSSSSSSSSNSSLSQIHIQYIASFVLPYFTNIRLTD</sequence>